<accession>A0A4Y2KLT4</accession>
<keyword evidence="2" id="KW-1185">Reference proteome</keyword>
<protein>
    <submittedName>
        <fullName evidence="1">Uncharacterized protein</fullName>
    </submittedName>
</protein>
<dbReference type="Proteomes" id="UP000499080">
    <property type="component" value="Unassembled WGS sequence"/>
</dbReference>
<comment type="caution">
    <text evidence="1">The sequence shown here is derived from an EMBL/GenBank/DDBJ whole genome shotgun (WGS) entry which is preliminary data.</text>
</comment>
<dbReference type="AlphaFoldDB" id="A0A4Y2KLT4"/>
<gene>
    <name evidence="1" type="ORF">AVEN_97524_1</name>
</gene>
<evidence type="ECO:0000313" key="1">
    <source>
        <dbReference type="EMBL" id="GBN03331.1"/>
    </source>
</evidence>
<proteinExistence type="predicted"/>
<name>A0A4Y2KLT4_ARAVE</name>
<sequence>MHSNSISIRYKVIEPFSSNSPAVISAKSGPSDHCLKETHDFPPKLPSHWGNGEFQMEKFCQNPTKPVCTAARELEMLRSTAHRVAHKKLRLYAYKGQLLQALKSTVVPFHIVSESFFCTWVSDLVSMNQATR</sequence>
<organism evidence="1 2">
    <name type="scientific">Araneus ventricosus</name>
    <name type="common">Orbweaver spider</name>
    <name type="synonym">Epeira ventricosa</name>
    <dbReference type="NCBI Taxonomy" id="182803"/>
    <lineage>
        <taxon>Eukaryota</taxon>
        <taxon>Metazoa</taxon>
        <taxon>Ecdysozoa</taxon>
        <taxon>Arthropoda</taxon>
        <taxon>Chelicerata</taxon>
        <taxon>Arachnida</taxon>
        <taxon>Araneae</taxon>
        <taxon>Araneomorphae</taxon>
        <taxon>Entelegynae</taxon>
        <taxon>Araneoidea</taxon>
        <taxon>Araneidae</taxon>
        <taxon>Araneus</taxon>
    </lineage>
</organism>
<evidence type="ECO:0000313" key="2">
    <source>
        <dbReference type="Proteomes" id="UP000499080"/>
    </source>
</evidence>
<dbReference type="EMBL" id="BGPR01004785">
    <property type="protein sequence ID" value="GBN03331.1"/>
    <property type="molecule type" value="Genomic_DNA"/>
</dbReference>
<reference evidence="1 2" key="1">
    <citation type="journal article" date="2019" name="Sci. Rep.">
        <title>Orb-weaving spider Araneus ventricosus genome elucidates the spidroin gene catalogue.</title>
        <authorList>
            <person name="Kono N."/>
            <person name="Nakamura H."/>
            <person name="Ohtoshi R."/>
            <person name="Moran D.A.P."/>
            <person name="Shinohara A."/>
            <person name="Yoshida Y."/>
            <person name="Fujiwara M."/>
            <person name="Mori M."/>
            <person name="Tomita M."/>
            <person name="Arakawa K."/>
        </authorList>
    </citation>
    <scope>NUCLEOTIDE SEQUENCE [LARGE SCALE GENOMIC DNA]</scope>
</reference>